<dbReference type="InterPro" id="IPR012910">
    <property type="entry name" value="Plug_dom"/>
</dbReference>
<evidence type="ECO:0000256" key="6">
    <source>
        <dbReference type="ARBA" id="ARBA00022729"/>
    </source>
</evidence>
<dbReference type="RefSeq" id="WP_068770590.1">
    <property type="nucleotide sequence ID" value="NZ_CP109796.1"/>
</dbReference>
<keyword evidence="9" id="KW-0472">Membrane</keyword>
<feature type="domain" description="TonB-dependent receptor plug" evidence="11">
    <location>
        <begin position="105"/>
        <end position="206"/>
    </location>
</feature>
<gene>
    <name evidence="12" type="ORF">AW736_12685</name>
</gene>
<evidence type="ECO:0000259" key="11">
    <source>
        <dbReference type="Pfam" id="PF07715"/>
    </source>
</evidence>
<comment type="subcellular location">
    <subcellularLocation>
        <location evidence="1">Cell outer membrane</location>
        <topology evidence="1">Multi-pass membrane protein</topology>
    </subcellularLocation>
</comment>
<reference evidence="12 13" key="1">
    <citation type="submission" date="2016-01" db="EMBL/GenBank/DDBJ databases">
        <title>High potential of lignocellulose degradation of a new Verrucomicrobia species.</title>
        <authorList>
            <person name="Wang Y."/>
            <person name="Shi Y."/>
            <person name="Qiu Z."/>
            <person name="Liu S."/>
            <person name="Yang H."/>
        </authorList>
    </citation>
    <scope>NUCLEOTIDE SEQUENCE [LARGE SCALE GENOMIC DNA]</scope>
    <source>
        <strain evidence="12 13">TSB47</strain>
    </source>
</reference>
<keyword evidence="6" id="KW-0732">Signal</keyword>
<evidence type="ECO:0000256" key="3">
    <source>
        <dbReference type="ARBA" id="ARBA00022452"/>
    </source>
</evidence>
<evidence type="ECO:0000256" key="7">
    <source>
        <dbReference type="ARBA" id="ARBA00023004"/>
    </source>
</evidence>
<dbReference type="EMBL" id="LRRQ01000089">
    <property type="protein sequence ID" value="OAM89531.1"/>
    <property type="molecule type" value="Genomic_DNA"/>
</dbReference>
<evidence type="ECO:0000313" key="13">
    <source>
        <dbReference type="Proteomes" id="UP000078486"/>
    </source>
</evidence>
<dbReference type="STRING" id="1184151.AW736_12685"/>
<keyword evidence="3" id="KW-1134">Transmembrane beta strand</keyword>
<organism evidence="12 13">
    <name type="scientific">Termitidicoccus mucosus</name>
    <dbReference type="NCBI Taxonomy" id="1184151"/>
    <lineage>
        <taxon>Bacteria</taxon>
        <taxon>Pseudomonadati</taxon>
        <taxon>Verrucomicrobiota</taxon>
        <taxon>Opitutia</taxon>
        <taxon>Opitutales</taxon>
        <taxon>Opitutaceae</taxon>
        <taxon>Termitidicoccus</taxon>
    </lineage>
</organism>
<evidence type="ECO:0000256" key="8">
    <source>
        <dbReference type="ARBA" id="ARBA00023065"/>
    </source>
</evidence>
<proteinExistence type="predicted"/>
<keyword evidence="4" id="KW-0410">Iron transport</keyword>
<dbReference type="InterPro" id="IPR036942">
    <property type="entry name" value="Beta-barrel_TonB_sf"/>
</dbReference>
<evidence type="ECO:0000256" key="10">
    <source>
        <dbReference type="ARBA" id="ARBA00023237"/>
    </source>
</evidence>
<keyword evidence="13" id="KW-1185">Reference proteome</keyword>
<comment type="caution">
    <text evidence="12">The sequence shown here is derived from an EMBL/GenBank/DDBJ whole genome shotgun (WGS) entry which is preliminary data.</text>
</comment>
<sequence>MSYSTHAGSRKTGPVSLAAKFLLVGFLLAPSISGMFAQSVPVQASASEEQDASRRIPVTTTPASVADENKEEEIVELSPFVVRDDGSRGYAAQESLSGTRLKTDLKDIGSSITEMTVDFLKDIGATSFLDAVSYAPGTTQYAEMNDREGNRSVQGIYYMIRGMRTTNVARDFFRTDLPLDMYNTERLSLARGANSVLYGISDPTGVTFTSLAKPNMQRDRISASGDWASYGTYRITLDANATGKIRLGRTEMPVAIRFIGFNEERPKVLKPDEQKQTRLYLTAAIQPWKGATFRANYEDITLDQTGGRMFAPYDGITAWRERGGTYVDYSGPYTVPRDAPPGHYPLLNNDTNQLEHMPGQVYAMGGGTFVVTNPGNQYAFNSYAMGRPVYAEAPDGADGRISLTDYSLYPADKVNWFGLNNSMANQRGHISTIVFEQMIGRDLALEVGYSNEKSGTDQVTPSSGSYYLFVDVNKFLPDGSPNPYVGVPYMDYARREQTGFTTSKDYRATLTYTLDFQKRKTRLGRMLGRHRFVALAERYIHTQSLDRPYEYNDTPIDGIASRVASTNIVTRRTYFGGPGAAPYLTDSSVGLENIPQIPSTVVGPGTNGRLTTVMLRGAETSVRNKNNIDSGLLAMQSFMFNEHLVFTGGLRWDSVDVWNAPAWRYSNGEYASAAEMVLPGTPHSASGRTGTLGLTYHINRWLSLSWNRAESYNPPGGNSLTVFKTFVPESNGKSEEIGIKFRLMGDRITGSLNYFQAQRLNEADQGLRGSNDQRINAIWDAIWNRDNPAGIPDASPMKLTGWYDTRDYRTQGYEFQVVANPTNSLRISANVTQLKTVQENLMPFTQAYLAQYKDYWMASENQGLEHTVGTDQTLYPVSYIVGTIERSVALNLCQEGMSALNLNEWAANFVGNYSVQRGPLKGFGFGVAQQWRNAPLLSYRYRTDEYGNPEYVPGTEPGNPTNAVAIRLYDLDRPIYGTDWWSTNIWFSYDRMIFNRKVRWLLRLSINNLFDKRTYVSESFNNSRGENQVSRYRFLTPRNFMLTSTFQY</sequence>
<evidence type="ECO:0000256" key="4">
    <source>
        <dbReference type="ARBA" id="ARBA00022496"/>
    </source>
</evidence>
<keyword evidence="8" id="KW-0406">Ion transport</keyword>
<evidence type="ECO:0000256" key="9">
    <source>
        <dbReference type="ARBA" id="ARBA00023136"/>
    </source>
</evidence>
<dbReference type="AlphaFoldDB" id="A0A178IIM6"/>
<evidence type="ECO:0000256" key="2">
    <source>
        <dbReference type="ARBA" id="ARBA00022448"/>
    </source>
</evidence>
<name>A0A178IIM6_9BACT</name>
<accession>A0A178IIM6</accession>
<keyword evidence="2" id="KW-0813">Transport</keyword>
<keyword evidence="5" id="KW-0812">Transmembrane</keyword>
<evidence type="ECO:0000256" key="1">
    <source>
        <dbReference type="ARBA" id="ARBA00004571"/>
    </source>
</evidence>
<keyword evidence="7" id="KW-0408">Iron</keyword>
<dbReference type="InterPro" id="IPR037066">
    <property type="entry name" value="Plug_dom_sf"/>
</dbReference>
<dbReference type="Gene3D" id="2.170.130.10">
    <property type="entry name" value="TonB-dependent receptor, plug domain"/>
    <property type="match status" value="1"/>
</dbReference>
<dbReference type="GO" id="GO:0015344">
    <property type="term" value="F:siderophore uptake transmembrane transporter activity"/>
    <property type="evidence" value="ECO:0007669"/>
    <property type="project" value="TreeGrafter"/>
</dbReference>
<evidence type="ECO:0000256" key="5">
    <source>
        <dbReference type="ARBA" id="ARBA00022692"/>
    </source>
</evidence>
<dbReference type="Pfam" id="PF07715">
    <property type="entry name" value="Plug"/>
    <property type="match status" value="1"/>
</dbReference>
<dbReference type="PANTHER" id="PTHR32552:SF68">
    <property type="entry name" value="FERRICHROME OUTER MEMBRANE TRANSPORTER_PHAGE RECEPTOR"/>
    <property type="match status" value="1"/>
</dbReference>
<keyword evidence="10" id="KW-0998">Cell outer membrane</keyword>
<dbReference type="InterPro" id="IPR039426">
    <property type="entry name" value="TonB-dep_rcpt-like"/>
</dbReference>
<dbReference type="Proteomes" id="UP000078486">
    <property type="component" value="Unassembled WGS sequence"/>
</dbReference>
<protein>
    <recommendedName>
        <fullName evidence="11">TonB-dependent receptor plug domain-containing protein</fullName>
    </recommendedName>
</protein>
<dbReference type="PANTHER" id="PTHR32552">
    <property type="entry name" value="FERRICHROME IRON RECEPTOR-RELATED"/>
    <property type="match status" value="1"/>
</dbReference>
<dbReference type="OrthoDB" id="9768177at2"/>
<dbReference type="GO" id="GO:0009279">
    <property type="term" value="C:cell outer membrane"/>
    <property type="evidence" value="ECO:0007669"/>
    <property type="project" value="UniProtKB-SubCell"/>
</dbReference>
<dbReference type="SUPFAM" id="SSF56935">
    <property type="entry name" value="Porins"/>
    <property type="match status" value="1"/>
</dbReference>
<evidence type="ECO:0000313" key="12">
    <source>
        <dbReference type="EMBL" id="OAM89531.1"/>
    </source>
</evidence>
<dbReference type="Gene3D" id="2.40.170.20">
    <property type="entry name" value="TonB-dependent receptor, beta-barrel domain"/>
    <property type="match status" value="1"/>
</dbReference>